<dbReference type="FunFam" id="3.40.50.2000:FF:000064">
    <property type="entry name" value="Glycosyltransferase"/>
    <property type="match status" value="1"/>
</dbReference>
<organism evidence="3 4">
    <name type="scientific">Papaver nudicaule</name>
    <name type="common">Iceland poppy</name>
    <dbReference type="NCBI Taxonomy" id="74823"/>
    <lineage>
        <taxon>Eukaryota</taxon>
        <taxon>Viridiplantae</taxon>
        <taxon>Streptophyta</taxon>
        <taxon>Embryophyta</taxon>
        <taxon>Tracheophyta</taxon>
        <taxon>Spermatophyta</taxon>
        <taxon>Magnoliopsida</taxon>
        <taxon>Ranunculales</taxon>
        <taxon>Papaveraceae</taxon>
        <taxon>Papaveroideae</taxon>
        <taxon>Papaver</taxon>
    </lineage>
</organism>
<reference evidence="3" key="1">
    <citation type="submission" date="2022-03" db="EMBL/GenBank/DDBJ databases">
        <title>A functionally conserved STORR gene fusion in Papaver species that diverged 16.8 million years ago.</title>
        <authorList>
            <person name="Catania T."/>
        </authorList>
    </citation>
    <scope>NUCLEOTIDE SEQUENCE</scope>
    <source>
        <strain evidence="3">S-191538</strain>
    </source>
</reference>
<dbReference type="Gene3D" id="3.40.50.2000">
    <property type="entry name" value="Glycogen Phosphorylase B"/>
    <property type="match status" value="2"/>
</dbReference>
<proteinExistence type="inferred from homology"/>
<gene>
    <name evidence="3" type="ORF">MKW94_005416</name>
</gene>
<evidence type="ECO:0000256" key="2">
    <source>
        <dbReference type="ARBA" id="ARBA00022679"/>
    </source>
</evidence>
<evidence type="ECO:0000313" key="3">
    <source>
        <dbReference type="EMBL" id="MCL7021469.1"/>
    </source>
</evidence>
<dbReference type="CDD" id="cd03784">
    <property type="entry name" value="GT1_Gtf-like"/>
    <property type="match status" value="1"/>
</dbReference>
<dbReference type="PANTHER" id="PTHR48047:SF8">
    <property type="entry name" value="FLAVONOL 3-O-GLUCOSYLTRANSFERASE UGT89B1"/>
    <property type="match status" value="1"/>
</dbReference>
<accession>A0AA41UUS8</accession>
<evidence type="ECO:0008006" key="5">
    <source>
        <dbReference type="Google" id="ProtNLM"/>
    </source>
</evidence>
<dbReference type="AlphaFoldDB" id="A0AA41UUS8"/>
<keyword evidence="4" id="KW-1185">Reference proteome</keyword>
<evidence type="ECO:0000256" key="1">
    <source>
        <dbReference type="ARBA" id="ARBA00009995"/>
    </source>
</evidence>
<dbReference type="InterPro" id="IPR002213">
    <property type="entry name" value="UDP_glucos_trans"/>
</dbReference>
<name>A0AA41UUS8_PAPNU</name>
<dbReference type="EMBL" id="JAJJMA010001064">
    <property type="protein sequence ID" value="MCL7021469.1"/>
    <property type="molecule type" value="Genomic_DNA"/>
</dbReference>
<keyword evidence="2" id="KW-0808">Transferase</keyword>
<sequence length="471" mass="51274">MTETTITTTPENRGGGGGGHILMFPFPAQGHMLPLLDLVHQFALRATTTTTITILVTPKNLPILNPLLIQHPSIVQTLVLPFPTPQDSPIPPGVENVKNLPPSYFLPMITTMSKLGGPILNWFQSHPSPPTCIISDMFLGWTQDLASVAEPGTLTLSISACLWGDLPTQGNDGNNNMDELISFPKVPGCPSYPWWQLSPLYRAYVQGKKNHSNSADLELLRRDFLANRAYFGITRLWAVGPLSQSGPTERGGTNSDEANDIIPWLDTCEDHSVVYICFGSQAVLNNAQLEALAVGLEKSGVRFVWCVKEPTLGHVSGKYGMVPSWFEDRTAGRGLVIRGWAPQVLILNHKAIGSFLTHCGWNSVLESVDAGVPMLAWPMGADQFMNATLLVDQMKVAVRVCEGERTIPDAEELAQCMAESVATGSTSRNEMRSRAKELKQAAMDAVSGDEYGGGSSFNDLDDLVHHLLSNQ</sequence>
<evidence type="ECO:0000313" key="4">
    <source>
        <dbReference type="Proteomes" id="UP001177140"/>
    </source>
</evidence>
<comment type="similarity">
    <text evidence="1">Belongs to the UDP-glycosyltransferase family.</text>
</comment>
<dbReference type="Proteomes" id="UP001177140">
    <property type="component" value="Unassembled WGS sequence"/>
</dbReference>
<protein>
    <recommendedName>
        <fullName evidence="5">Glycosyltransferase</fullName>
    </recommendedName>
</protein>
<dbReference type="SUPFAM" id="SSF53756">
    <property type="entry name" value="UDP-Glycosyltransferase/glycogen phosphorylase"/>
    <property type="match status" value="1"/>
</dbReference>
<dbReference type="GO" id="GO:0035251">
    <property type="term" value="F:UDP-glucosyltransferase activity"/>
    <property type="evidence" value="ECO:0007669"/>
    <property type="project" value="TreeGrafter"/>
</dbReference>
<dbReference type="PANTHER" id="PTHR48047">
    <property type="entry name" value="GLYCOSYLTRANSFERASE"/>
    <property type="match status" value="1"/>
</dbReference>
<dbReference type="Pfam" id="PF00201">
    <property type="entry name" value="UDPGT"/>
    <property type="match status" value="1"/>
</dbReference>
<comment type="caution">
    <text evidence="3">The sequence shown here is derived from an EMBL/GenBank/DDBJ whole genome shotgun (WGS) entry which is preliminary data.</text>
</comment>